<feature type="compositionally biased region" description="Polar residues" evidence="1">
    <location>
        <begin position="215"/>
        <end position="229"/>
    </location>
</feature>
<accession>A0A3R7RED1</accession>
<name>A0A3R7RED1_9TRYP</name>
<evidence type="ECO:0000256" key="1">
    <source>
        <dbReference type="SAM" id="MobiDB-lite"/>
    </source>
</evidence>
<dbReference type="GeneID" id="40322308"/>
<evidence type="ECO:0000313" key="3">
    <source>
        <dbReference type="Proteomes" id="UP000284403"/>
    </source>
</evidence>
<dbReference type="Proteomes" id="UP000284403">
    <property type="component" value="Unassembled WGS sequence"/>
</dbReference>
<keyword evidence="3" id="KW-1185">Reference proteome</keyword>
<comment type="caution">
    <text evidence="2">The sequence shown here is derived from an EMBL/GenBank/DDBJ whole genome shotgun (WGS) entry which is preliminary data.</text>
</comment>
<organism evidence="2 3">
    <name type="scientific">Trypanosoma conorhini</name>
    <dbReference type="NCBI Taxonomy" id="83891"/>
    <lineage>
        <taxon>Eukaryota</taxon>
        <taxon>Discoba</taxon>
        <taxon>Euglenozoa</taxon>
        <taxon>Kinetoplastea</taxon>
        <taxon>Metakinetoplastina</taxon>
        <taxon>Trypanosomatida</taxon>
        <taxon>Trypanosomatidae</taxon>
        <taxon>Trypanosoma</taxon>
    </lineage>
</organism>
<sequence>MRQSSASSSSHRCGASPTGALWGVCCLAILSFHKSILDSNFVDSAPTTGRADSPPSPSPALICAVELEARSIVNEAQKKHSVRRRCTFPHLLGRPSHHLYSSTFRPLSPSGRDLRSWPASRTAGSEAHRVESVIYLIAPAAPSAPDVERNFTALWPLNVSSTAAAVPKPPWILHYARQKWPFVKKKLKQATRRDIRECSPKTVFPEHATGAGANEQRTSSDGTAHTCGT</sequence>
<feature type="region of interest" description="Disordered" evidence="1">
    <location>
        <begin position="204"/>
        <end position="229"/>
    </location>
</feature>
<dbReference type="RefSeq" id="XP_029224354.1">
    <property type="nucleotide sequence ID" value="XM_029375540.1"/>
</dbReference>
<gene>
    <name evidence="2" type="ORF">Tco025E_08697</name>
</gene>
<dbReference type="EMBL" id="MKKU01000853">
    <property type="protein sequence ID" value="RNF00952.1"/>
    <property type="molecule type" value="Genomic_DNA"/>
</dbReference>
<evidence type="ECO:0000313" key="2">
    <source>
        <dbReference type="EMBL" id="RNF00952.1"/>
    </source>
</evidence>
<dbReference type="AlphaFoldDB" id="A0A3R7RED1"/>
<proteinExistence type="predicted"/>
<reference evidence="2 3" key="1">
    <citation type="journal article" date="2018" name="BMC Genomics">
        <title>Genomic comparison of Trypanosoma conorhini and Trypanosoma rangeli to Trypanosoma cruzi strains of high and low virulence.</title>
        <authorList>
            <person name="Bradwell K.R."/>
            <person name="Koparde V.N."/>
            <person name="Matveyev A.V."/>
            <person name="Serrano M.G."/>
            <person name="Alves J.M."/>
            <person name="Parikh H."/>
            <person name="Huang B."/>
            <person name="Lee V."/>
            <person name="Espinosa-Alvarez O."/>
            <person name="Ortiz P.A."/>
            <person name="Costa-Martins A.G."/>
            <person name="Teixeira M.M."/>
            <person name="Buck G.A."/>
        </authorList>
    </citation>
    <scope>NUCLEOTIDE SEQUENCE [LARGE SCALE GENOMIC DNA]</scope>
    <source>
        <strain evidence="2 3">025E</strain>
    </source>
</reference>
<protein>
    <submittedName>
        <fullName evidence="2">Uncharacterized protein</fullName>
    </submittedName>
</protein>